<evidence type="ECO:0000313" key="2">
    <source>
        <dbReference type="EMBL" id="AXG80467.1"/>
    </source>
</evidence>
<protein>
    <recommendedName>
        <fullName evidence="4">DUF4276 family protein</fullName>
    </recommendedName>
</protein>
<reference evidence="3" key="1">
    <citation type="submission" date="2018-07" db="EMBL/GenBank/DDBJ databases">
        <authorList>
            <person name="Zhao J."/>
        </authorList>
    </citation>
    <scope>NUCLEOTIDE SEQUENCE [LARGE SCALE GENOMIC DNA]</scope>
    <source>
        <strain evidence="3">GSSD-12</strain>
    </source>
</reference>
<dbReference type="RefSeq" id="WP_114662198.1">
    <property type="nucleotide sequence ID" value="NZ_CP031194.1"/>
</dbReference>
<dbReference type="EMBL" id="CP031194">
    <property type="protein sequence ID" value="AXG80467.1"/>
    <property type="molecule type" value="Genomic_DNA"/>
</dbReference>
<accession>A0A345HUU3</accession>
<dbReference type="Proteomes" id="UP000253868">
    <property type="component" value="Chromosome"/>
</dbReference>
<name>A0A345HUU3_9ACTN</name>
<proteinExistence type="predicted"/>
<feature type="region of interest" description="Disordered" evidence="1">
    <location>
        <begin position="136"/>
        <end position="158"/>
    </location>
</feature>
<sequence length="213" mass="23217">MNRARPLTAGLLVEGPSDLPFLERLIIRQLEETLHARALKATEVLAPCSTGSVYSTAAPKLLLAAAQELAGRCDVLFVHRDHKEIPDAGVLLEALSQLPKSAAVPVVLGPKVMTESWVLADRDALVRVQPAADLSAHPHLQPEDVEQGNPAPGHPAHPKRVLANVLKKARRSDPGDYFARLADEVDLSVLGKLSSYQRWLADTDEALKRKKYL</sequence>
<evidence type="ECO:0008006" key="4">
    <source>
        <dbReference type="Google" id="ProtNLM"/>
    </source>
</evidence>
<dbReference type="AlphaFoldDB" id="A0A345HUU3"/>
<dbReference type="OrthoDB" id="3687853at2"/>
<evidence type="ECO:0000313" key="3">
    <source>
        <dbReference type="Proteomes" id="UP000253868"/>
    </source>
</evidence>
<gene>
    <name evidence="2" type="ORF">DVK44_25480</name>
</gene>
<dbReference type="KEGG" id="spad:DVK44_25480"/>
<evidence type="ECO:0000256" key="1">
    <source>
        <dbReference type="SAM" id="MobiDB-lite"/>
    </source>
</evidence>
<organism evidence="2 3">
    <name type="scientific">Streptomyces paludis</name>
    <dbReference type="NCBI Taxonomy" id="2282738"/>
    <lineage>
        <taxon>Bacteria</taxon>
        <taxon>Bacillati</taxon>
        <taxon>Actinomycetota</taxon>
        <taxon>Actinomycetes</taxon>
        <taxon>Kitasatosporales</taxon>
        <taxon>Streptomycetaceae</taxon>
        <taxon>Streptomyces</taxon>
    </lineage>
</organism>
<keyword evidence="3" id="KW-1185">Reference proteome</keyword>